<dbReference type="GO" id="GO:0005886">
    <property type="term" value="C:plasma membrane"/>
    <property type="evidence" value="ECO:0007669"/>
    <property type="project" value="UniProtKB-SubCell"/>
</dbReference>
<feature type="transmembrane region" description="Helical" evidence="11">
    <location>
        <begin position="256"/>
        <end position="276"/>
    </location>
</feature>
<keyword evidence="4 11" id="KW-1003">Cell membrane</keyword>
<reference evidence="14" key="1">
    <citation type="submission" date="2016-10" db="EMBL/GenBank/DDBJ databases">
        <authorList>
            <person name="Varghese N."/>
            <person name="Submissions S."/>
        </authorList>
    </citation>
    <scope>NUCLEOTIDE SEQUENCE [LARGE SCALE GENOMIC DNA]</scope>
    <source>
        <strain evidence="14">CGMCC 4.6825</strain>
    </source>
</reference>
<keyword evidence="6 11" id="KW-1133">Transmembrane helix</keyword>
<evidence type="ECO:0000256" key="10">
    <source>
        <dbReference type="ARBA" id="ARBA00023201"/>
    </source>
</evidence>
<sequence>MTPPHRPDQGTDPQQSGQSPGQDAPVTARSEHSTGPAGHSAAHDGQPPARGTRVPTRGTQVPAQHDGQQSTKPSQTSADQSGTSADRSGASADRSGASADRSEASAGRDGGHRSVFLGRLPLRERTFLADALRTETVGGTLLLAAAVVALLLANTGAGDFYQDVKDFHFGPEALHLNLSVADWAKDGLLTLFFFVAGIELKRELVAGELRDPRAAALPIVSAVCGMVVPALVYLAFAAGGGDLRGWAIPMATDIAFALGVLAVLGTGLPSALRAFLLTLAVVDDLGAIVIIAIFYSAGISFGALAGAVAGLAVFWFLHHRGVRGWYVYVPLALVVWGLMHASGVHATVAGVAMGLMLRCSLRPGEETSPAAHIEHQVRPLSSGLAVPVFALFAAGVTVSGGALGDVFSKPETLGVVFGLLAGKTLGVFGGAWAAVRFTKAELNRELGWADVLAIAALSGIGFTVSLLISELAFTDDPVLADEAKAAVLIGSLLAAVFAGIMLKLRARRHRSLVEAENRDEDGDGVPDVYEEHDPAFHLRMAALYEAKAAEHRRLAEVATRHDVTDDGPA</sequence>
<evidence type="ECO:0000256" key="9">
    <source>
        <dbReference type="ARBA" id="ARBA00023136"/>
    </source>
</evidence>
<feature type="compositionally biased region" description="Polar residues" evidence="12">
    <location>
        <begin position="57"/>
        <end position="80"/>
    </location>
</feature>
<comment type="similarity">
    <text evidence="11">Belongs to the NhaA Na(+)/H(+) (TC 2.A.33) antiporter family.</text>
</comment>
<protein>
    <recommendedName>
        <fullName evidence="11">Na(+)/H(+) antiporter NhaA</fullName>
    </recommendedName>
    <alternativeName>
        <fullName evidence="11">Sodium/proton antiporter NhaA</fullName>
    </alternativeName>
</protein>
<evidence type="ECO:0000256" key="2">
    <source>
        <dbReference type="ARBA" id="ARBA00022448"/>
    </source>
</evidence>
<name>A0A1H9W5Q1_9ACTN</name>
<evidence type="ECO:0000256" key="5">
    <source>
        <dbReference type="ARBA" id="ARBA00022692"/>
    </source>
</evidence>
<evidence type="ECO:0000256" key="3">
    <source>
        <dbReference type="ARBA" id="ARBA00022449"/>
    </source>
</evidence>
<feature type="compositionally biased region" description="Low complexity" evidence="12">
    <location>
        <begin position="81"/>
        <end position="107"/>
    </location>
</feature>
<dbReference type="GO" id="GO:0015385">
    <property type="term" value="F:sodium:proton antiporter activity"/>
    <property type="evidence" value="ECO:0007669"/>
    <property type="project" value="UniProtKB-UniRule"/>
</dbReference>
<feature type="transmembrane region" description="Helical" evidence="11">
    <location>
        <begin position="384"/>
        <end position="403"/>
    </location>
</feature>
<dbReference type="PANTHER" id="PTHR30341">
    <property type="entry name" value="SODIUM ION/PROTON ANTIPORTER NHAA-RELATED"/>
    <property type="match status" value="1"/>
</dbReference>
<dbReference type="InterPro" id="IPR004670">
    <property type="entry name" value="NhaA"/>
</dbReference>
<comment type="subcellular location">
    <subcellularLocation>
        <location evidence="1">Cell inner membrane</location>
        <topology evidence="1">Multi-pass membrane protein</topology>
    </subcellularLocation>
    <subcellularLocation>
        <location evidence="11">Cell membrane</location>
        <topology evidence="11">Multi-pass membrane protein</topology>
    </subcellularLocation>
</comment>
<feature type="transmembrane region" description="Helical" evidence="11">
    <location>
        <begin position="328"/>
        <end position="352"/>
    </location>
</feature>
<keyword evidence="14" id="KW-1185">Reference proteome</keyword>
<feature type="compositionally biased region" description="Polar residues" evidence="12">
    <location>
        <begin position="11"/>
        <end position="21"/>
    </location>
</feature>
<gene>
    <name evidence="11" type="primary">nhaA</name>
    <name evidence="13" type="ORF">SAMN05421870_11524</name>
</gene>
<evidence type="ECO:0000256" key="12">
    <source>
        <dbReference type="SAM" id="MobiDB-lite"/>
    </source>
</evidence>
<feature type="transmembrane region" description="Helical" evidence="11">
    <location>
        <begin position="288"/>
        <end position="316"/>
    </location>
</feature>
<keyword evidence="7 11" id="KW-0915">Sodium</keyword>
<proteinExistence type="inferred from homology"/>
<dbReference type="NCBIfam" id="TIGR00773">
    <property type="entry name" value="NhaA"/>
    <property type="match status" value="1"/>
</dbReference>
<evidence type="ECO:0000256" key="6">
    <source>
        <dbReference type="ARBA" id="ARBA00022989"/>
    </source>
</evidence>
<evidence type="ECO:0000256" key="11">
    <source>
        <dbReference type="HAMAP-Rule" id="MF_01844"/>
    </source>
</evidence>
<feature type="transmembrane region" description="Helical" evidence="11">
    <location>
        <begin position="485"/>
        <end position="502"/>
    </location>
</feature>
<feature type="transmembrane region" description="Helical" evidence="11">
    <location>
        <begin position="132"/>
        <end position="153"/>
    </location>
</feature>
<dbReference type="Gene3D" id="1.20.1530.10">
    <property type="entry name" value="Na+/H+ antiporter like domain"/>
    <property type="match status" value="1"/>
</dbReference>
<keyword evidence="3 11" id="KW-0050">Antiport</keyword>
<dbReference type="EMBL" id="FOGO01000015">
    <property type="protein sequence ID" value="SES28783.1"/>
    <property type="molecule type" value="Genomic_DNA"/>
</dbReference>
<dbReference type="Proteomes" id="UP000182841">
    <property type="component" value="Unassembled WGS sequence"/>
</dbReference>
<keyword evidence="8 11" id="KW-0406">Ion transport</keyword>
<evidence type="ECO:0000256" key="1">
    <source>
        <dbReference type="ARBA" id="ARBA00004429"/>
    </source>
</evidence>
<dbReference type="HAMAP" id="MF_01844">
    <property type="entry name" value="NhaA"/>
    <property type="match status" value="1"/>
</dbReference>
<feature type="transmembrane region" description="Helical" evidence="11">
    <location>
        <begin position="447"/>
        <end position="473"/>
    </location>
</feature>
<accession>A0A1H9W5Q1</accession>
<dbReference type="GO" id="GO:0006885">
    <property type="term" value="P:regulation of pH"/>
    <property type="evidence" value="ECO:0007669"/>
    <property type="project" value="UniProtKB-UniRule"/>
</dbReference>
<evidence type="ECO:0000313" key="13">
    <source>
        <dbReference type="EMBL" id="SES28783.1"/>
    </source>
</evidence>
<evidence type="ECO:0000256" key="8">
    <source>
        <dbReference type="ARBA" id="ARBA00023065"/>
    </source>
</evidence>
<dbReference type="InterPro" id="IPR023171">
    <property type="entry name" value="Na/H_antiporter_dom_sf"/>
</dbReference>
<feature type="transmembrane region" description="Helical" evidence="11">
    <location>
        <begin position="215"/>
        <end position="236"/>
    </location>
</feature>
<keyword evidence="9 11" id="KW-0472">Membrane</keyword>
<comment type="catalytic activity">
    <reaction evidence="11">
        <text>Na(+)(in) + 2 H(+)(out) = Na(+)(out) + 2 H(+)(in)</text>
        <dbReference type="Rhea" id="RHEA:29251"/>
        <dbReference type="ChEBI" id="CHEBI:15378"/>
        <dbReference type="ChEBI" id="CHEBI:29101"/>
    </reaction>
</comment>
<organism evidence="13 14">
    <name type="scientific">Streptomyces qinglanensis</name>
    <dbReference type="NCBI Taxonomy" id="943816"/>
    <lineage>
        <taxon>Bacteria</taxon>
        <taxon>Bacillati</taxon>
        <taxon>Actinomycetota</taxon>
        <taxon>Actinomycetes</taxon>
        <taxon>Kitasatosporales</taxon>
        <taxon>Streptomycetaceae</taxon>
        <taxon>Streptomyces</taxon>
    </lineage>
</organism>
<keyword evidence="2 11" id="KW-0813">Transport</keyword>
<dbReference type="AlphaFoldDB" id="A0A1H9W5Q1"/>
<feature type="transmembrane region" description="Helical" evidence="11">
    <location>
        <begin position="415"/>
        <end position="435"/>
    </location>
</feature>
<dbReference type="RefSeq" id="WP_239502153.1">
    <property type="nucleotide sequence ID" value="NZ_FOGO01000015.1"/>
</dbReference>
<dbReference type="PANTHER" id="PTHR30341:SF0">
    <property type="entry name" value="NA(+)_H(+) ANTIPORTER NHAA"/>
    <property type="match status" value="1"/>
</dbReference>
<feature type="region of interest" description="Disordered" evidence="12">
    <location>
        <begin position="1"/>
        <end position="114"/>
    </location>
</feature>
<evidence type="ECO:0000256" key="4">
    <source>
        <dbReference type="ARBA" id="ARBA00022475"/>
    </source>
</evidence>
<keyword evidence="10 11" id="KW-0739">Sodium transport</keyword>
<dbReference type="Pfam" id="PF06965">
    <property type="entry name" value="Na_H_antiport_1"/>
    <property type="match status" value="1"/>
</dbReference>
<comment type="function">
    <text evidence="11">Na(+)/H(+) antiporter that extrudes sodium in exchange for external protons.</text>
</comment>
<evidence type="ECO:0000313" key="14">
    <source>
        <dbReference type="Proteomes" id="UP000182841"/>
    </source>
</evidence>
<evidence type="ECO:0000256" key="7">
    <source>
        <dbReference type="ARBA" id="ARBA00023053"/>
    </source>
</evidence>
<dbReference type="STRING" id="943816.AN217_00910"/>
<keyword evidence="5 11" id="KW-0812">Transmembrane</keyword>